<gene>
    <name evidence="16" type="primary">hisG</name>
    <name evidence="17" type="ORF">BUZ57_05525</name>
</gene>
<keyword evidence="14 16" id="KW-0368">Histidine biosynthesis</keyword>
<evidence type="ECO:0000256" key="11">
    <source>
        <dbReference type="ARBA" id="ARBA00022679"/>
    </source>
</evidence>
<dbReference type="AlphaFoldDB" id="A0A0A8HQI8"/>
<dbReference type="PANTHER" id="PTHR21403:SF8">
    <property type="entry name" value="ATP PHOSPHORIBOSYLTRANSFERASE"/>
    <property type="match status" value="1"/>
</dbReference>
<dbReference type="EMBL" id="QXVO01000013">
    <property type="protein sequence ID" value="RIO46070.1"/>
    <property type="molecule type" value="Genomic_DNA"/>
</dbReference>
<dbReference type="PANTHER" id="PTHR21403">
    <property type="entry name" value="ATP PHOSPHORIBOSYLTRANSFERASE ATP-PRTASE"/>
    <property type="match status" value="1"/>
</dbReference>
<comment type="caution">
    <text evidence="17">The sequence shown here is derived from an EMBL/GenBank/DDBJ whole genome shotgun (WGS) entry which is preliminary data.</text>
</comment>
<keyword evidence="9 16" id="KW-0028">Amino-acid biosynthesis</keyword>
<evidence type="ECO:0000256" key="6">
    <source>
        <dbReference type="ARBA" id="ARBA00011946"/>
    </source>
</evidence>
<dbReference type="GO" id="GO:0005524">
    <property type="term" value="F:ATP binding"/>
    <property type="evidence" value="ECO:0007669"/>
    <property type="project" value="UniProtKB-KW"/>
</dbReference>
<evidence type="ECO:0000256" key="7">
    <source>
        <dbReference type="ARBA" id="ARBA00020998"/>
    </source>
</evidence>
<dbReference type="STRING" id="1284.SHYC_01715"/>
<dbReference type="HOGENOM" id="CLU_038115_2_0_9"/>
<evidence type="ECO:0000256" key="1">
    <source>
        <dbReference type="ARBA" id="ARBA00000915"/>
    </source>
</evidence>
<evidence type="ECO:0000256" key="13">
    <source>
        <dbReference type="ARBA" id="ARBA00022840"/>
    </source>
</evidence>
<dbReference type="CDD" id="cd13595">
    <property type="entry name" value="PBP2_HisGs"/>
    <property type="match status" value="1"/>
</dbReference>
<keyword evidence="8 16" id="KW-0963">Cytoplasm</keyword>
<dbReference type="FunFam" id="3.40.190.10:FF:000008">
    <property type="entry name" value="ATP phosphoribosyltransferase"/>
    <property type="match status" value="1"/>
</dbReference>
<reference evidence="17 18" key="1">
    <citation type="journal article" date="2016" name="Front. Microbiol.">
        <title>Comprehensive Phylogenetic Analysis of Bovine Non-aureus Staphylococci Species Based on Whole-Genome Sequencing.</title>
        <authorList>
            <person name="Naushad S."/>
            <person name="Barkema H.W."/>
            <person name="Luby C."/>
            <person name="Condas L.A."/>
            <person name="Nobrega D.B."/>
            <person name="Carson D.A."/>
            <person name="De Buck J."/>
        </authorList>
    </citation>
    <scope>NUCLEOTIDE SEQUENCE [LARGE SCALE GENOMIC DNA]</scope>
    <source>
        <strain evidence="17 18">SNUC 5959</strain>
    </source>
</reference>
<dbReference type="GO" id="GO:0000105">
    <property type="term" value="P:L-histidine biosynthetic process"/>
    <property type="evidence" value="ECO:0007669"/>
    <property type="project" value="UniProtKB-UniRule"/>
</dbReference>
<evidence type="ECO:0000256" key="12">
    <source>
        <dbReference type="ARBA" id="ARBA00022741"/>
    </source>
</evidence>
<dbReference type="UniPathway" id="UPA00031">
    <property type="reaction ID" value="UER00006"/>
</dbReference>
<comment type="subcellular location">
    <subcellularLocation>
        <location evidence="2 16">Cytoplasm</location>
    </subcellularLocation>
</comment>
<evidence type="ECO:0000256" key="10">
    <source>
        <dbReference type="ARBA" id="ARBA00022676"/>
    </source>
</evidence>
<dbReference type="SUPFAM" id="SSF53850">
    <property type="entry name" value="Periplasmic binding protein-like II"/>
    <property type="match status" value="1"/>
</dbReference>
<dbReference type="EC" id="2.4.2.17" evidence="6 16"/>
<name>A0A0A8HQI8_STAHY</name>
<dbReference type="RefSeq" id="WP_039643924.1">
    <property type="nucleotide sequence ID" value="NZ_CP008747.1"/>
</dbReference>
<comment type="function">
    <text evidence="15 16">Catalyzes the condensation of ATP and 5-phosphoribose 1-diphosphate to form N'-(5'-phosphoribosyl)-ATP (PR-ATP). Has a crucial role in the pathway because the rate of histidine biosynthesis seems to be controlled primarily by regulation of HisG enzymatic activity.</text>
</comment>
<keyword evidence="11 16" id="KW-0808">Transferase</keyword>
<dbReference type="Pfam" id="PF01634">
    <property type="entry name" value="HisG"/>
    <property type="match status" value="1"/>
</dbReference>
<evidence type="ECO:0000256" key="4">
    <source>
        <dbReference type="ARBA" id="ARBA00009489"/>
    </source>
</evidence>
<comment type="subunit">
    <text evidence="5 16">Heteromultimer composed of HisG and HisZ subunits.</text>
</comment>
<keyword evidence="12 16" id="KW-0547">Nucleotide-binding</keyword>
<evidence type="ECO:0000313" key="18">
    <source>
        <dbReference type="Proteomes" id="UP000285625"/>
    </source>
</evidence>
<dbReference type="GO" id="GO:0005737">
    <property type="term" value="C:cytoplasm"/>
    <property type="evidence" value="ECO:0007669"/>
    <property type="project" value="UniProtKB-SubCell"/>
</dbReference>
<comment type="domain">
    <text evidence="16">Lacks the C-terminal regulatory region which is replaced by HisZ.</text>
</comment>
<dbReference type="NCBIfam" id="TIGR00070">
    <property type="entry name" value="hisG"/>
    <property type="match status" value="1"/>
</dbReference>
<organism evidence="17 18">
    <name type="scientific">Staphylococcus hyicus</name>
    <dbReference type="NCBI Taxonomy" id="1284"/>
    <lineage>
        <taxon>Bacteria</taxon>
        <taxon>Bacillati</taxon>
        <taxon>Bacillota</taxon>
        <taxon>Bacilli</taxon>
        <taxon>Bacillales</taxon>
        <taxon>Staphylococcaceae</taxon>
        <taxon>Staphylococcus</taxon>
    </lineage>
</organism>
<keyword evidence="10 16" id="KW-0328">Glycosyltransferase</keyword>
<evidence type="ECO:0000256" key="3">
    <source>
        <dbReference type="ARBA" id="ARBA00004667"/>
    </source>
</evidence>
<dbReference type="InterPro" id="IPR001348">
    <property type="entry name" value="ATP_PRibTrfase_HisG"/>
</dbReference>
<keyword evidence="13 16" id="KW-0067">ATP-binding</keyword>
<dbReference type="InterPro" id="IPR024893">
    <property type="entry name" value="ATP_PRibTrfase_HisG_short"/>
</dbReference>
<dbReference type="Gene3D" id="3.40.190.10">
    <property type="entry name" value="Periplasmic binding protein-like II"/>
    <property type="match status" value="2"/>
</dbReference>
<comment type="catalytic activity">
    <reaction evidence="1 16">
        <text>1-(5-phospho-beta-D-ribosyl)-ATP + diphosphate = 5-phospho-alpha-D-ribose 1-diphosphate + ATP</text>
        <dbReference type="Rhea" id="RHEA:18473"/>
        <dbReference type="ChEBI" id="CHEBI:30616"/>
        <dbReference type="ChEBI" id="CHEBI:33019"/>
        <dbReference type="ChEBI" id="CHEBI:58017"/>
        <dbReference type="ChEBI" id="CHEBI:73183"/>
        <dbReference type="EC" id="2.4.2.17"/>
    </reaction>
</comment>
<evidence type="ECO:0000256" key="15">
    <source>
        <dbReference type="ARBA" id="ARBA00024861"/>
    </source>
</evidence>
<dbReference type="HAMAP" id="MF_01018">
    <property type="entry name" value="HisG_Short"/>
    <property type="match status" value="1"/>
</dbReference>
<evidence type="ECO:0000256" key="5">
    <source>
        <dbReference type="ARBA" id="ARBA00011496"/>
    </source>
</evidence>
<evidence type="ECO:0000256" key="14">
    <source>
        <dbReference type="ARBA" id="ARBA00023102"/>
    </source>
</evidence>
<protein>
    <recommendedName>
        <fullName evidence="7 16">ATP phosphoribosyltransferase</fullName>
        <shortName evidence="16">ATP-PRT</shortName>
        <shortName evidence="16">ATP-PRTase</shortName>
        <ecNumber evidence="6 16">2.4.2.17</ecNumber>
    </recommendedName>
</protein>
<proteinExistence type="inferred from homology"/>
<evidence type="ECO:0000256" key="2">
    <source>
        <dbReference type="ARBA" id="ARBA00004496"/>
    </source>
</evidence>
<dbReference type="GeneID" id="41072183"/>
<evidence type="ECO:0000256" key="9">
    <source>
        <dbReference type="ARBA" id="ARBA00022605"/>
    </source>
</evidence>
<evidence type="ECO:0000256" key="8">
    <source>
        <dbReference type="ARBA" id="ARBA00022490"/>
    </source>
</evidence>
<evidence type="ECO:0000313" key="17">
    <source>
        <dbReference type="EMBL" id="RIO46070.1"/>
    </source>
</evidence>
<comment type="similarity">
    <text evidence="4 16">Belongs to the ATP phosphoribosyltransferase family. Short subfamily.</text>
</comment>
<dbReference type="InterPro" id="IPR013820">
    <property type="entry name" value="ATP_PRibTrfase_cat"/>
</dbReference>
<dbReference type="GO" id="GO:0003879">
    <property type="term" value="F:ATP phosphoribosyltransferase activity"/>
    <property type="evidence" value="ECO:0007669"/>
    <property type="project" value="UniProtKB-UniRule"/>
</dbReference>
<dbReference type="Proteomes" id="UP000285625">
    <property type="component" value="Unassembled WGS sequence"/>
</dbReference>
<evidence type="ECO:0000256" key="16">
    <source>
        <dbReference type="HAMAP-Rule" id="MF_01018"/>
    </source>
</evidence>
<sequence length="204" mass="22430">MLTIALAKGRLLKSFIAFLEENGNTTLAEQLNARGRALQLVTKHYRFLFVKGPDVPQYVEQGNADIGITGSDILNETSYDVNQLLALPFGHCHLAVAAFDDTNTYRKIATSYPVAAATYFKETGRDVSIIQLSGSIELACVIGMVDAIVDIVQTGNTLKSNGLVEKEHIQDIQAQLITNRQSFFKVSQEIDAFIQMLGVSRIAY</sequence>
<comment type="pathway">
    <text evidence="3 16">Amino-acid biosynthesis; L-histidine biosynthesis; L-histidine from 5-phospho-alpha-D-ribose 1-diphosphate: step 1/9.</text>
</comment>
<dbReference type="KEGG" id="shu:SHYC_01715"/>
<accession>A0A0A8HQI8</accession>